<evidence type="ECO:0000313" key="2">
    <source>
        <dbReference type="EMBL" id="RZC33710.1"/>
    </source>
</evidence>
<dbReference type="AlphaFoldDB" id="A0A482VLR9"/>
<dbReference type="InterPro" id="IPR013216">
    <property type="entry name" value="Methyltransf_11"/>
</dbReference>
<evidence type="ECO:0000259" key="1">
    <source>
        <dbReference type="Pfam" id="PF08241"/>
    </source>
</evidence>
<accession>A0A482VLR9</accession>
<sequence length="280" mass="32796">MNEASLYSKYNGLQKNDASFVIDNYLRLIQWHNNENILDVGSGDGDVILELLLPKLPKNFNKFVGTDISEEMVQFAKSKCNNNSKIDFLRLDISSSNVPPEFHEYFDHIFSFYCLHWVVEQRQALKNMFDMLKPGGDMLLTFLARNPIYDIYENMAKSNKWAPYMNNIKKYISPYHHLDNPENELENFLKKEGFISHLCRVEERSYTFPSFSVLSKSVSAVNPFIKKLPENEIDNYIEDYIKEVRKLETVTIESYNNNNNNEEKIHVPYKLFVAFASKPQ</sequence>
<dbReference type="GO" id="GO:0008757">
    <property type="term" value="F:S-adenosylmethionine-dependent methyltransferase activity"/>
    <property type="evidence" value="ECO:0007669"/>
    <property type="project" value="InterPro"/>
</dbReference>
<dbReference type="Gene3D" id="3.40.50.150">
    <property type="entry name" value="Vaccinia Virus protein VP39"/>
    <property type="match status" value="1"/>
</dbReference>
<dbReference type="SUPFAM" id="SSF53335">
    <property type="entry name" value="S-adenosyl-L-methionine-dependent methyltransferases"/>
    <property type="match status" value="1"/>
</dbReference>
<dbReference type="PANTHER" id="PTHR43861">
    <property type="entry name" value="TRANS-ACONITATE 2-METHYLTRANSFERASE-RELATED"/>
    <property type="match status" value="1"/>
</dbReference>
<dbReference type="Proteomes" id="UP000292052">
    <property type="component" value="Unassembled WGS sequence"/>
</dbReference>
<reference evidence="2 3" key="1">
    <citation type="submission" date="2017-03" db="EMBL/GenBank/DDBJ databases">
        <title>Genome of the blue death feigning beetle - Asbolus verrucosus.</title>
        <authorList>
            <person name="Rider S.D."/>
        </authorList>
    </citation>
    <scope>NUCLEOTIDE SEQUENCE [LARGE SCALE GENOMIC DNA]</scope>
    <source>
        <strain evidence="2">Butters</strain>
        <tissue evidence="2">Head and leg muscle</tissue>
    </source>
</reference>
<organism evidence="2 3">
    <name type="scientific">Asbolus verrucosus</name>
    <name type="common">Desert ironclad beetle</name>
    <dbReference type="NCBI Taxonomy" id="1661398"/>
    <lineage>
        <taxon>Eukaryota</taxon>
        <taxon>Metazoa</taxon>
        <taxon>Ecdysozoa</taxon>
        <taxon>Arthropoda</taxon>
        <taxon>Hexapoda</taxon>
        <taxon>Insecta</taxon>
        <taxon>Pterygota</taxon>
        <taxon>Neoptera</taxon>
        <taxon>Endopterygota</taxon>
        <taxon>Coleoptera</taxon>
        <taxon>Polyphaga</taxon>
        <taxon>Cucujiformia</taxon>
        <taxon>Tenebrionidae</taxon>
        <taxon>Pimeliinae</taxon>
        <taxon>Asbolus</taxon>
    </lineage>
</organism>
<dbReference type="CDD" id="cd02440">
    <property type="entry name" value="AdoMet_MTases"/>
    <property type="match status" value="1"/>
</dbReference>
<dbReference type="InterPro" id="IPR029063">
    <property type="entry name" value="SAM-dependent_MTases_sf"/>
</dbReference>
<dbReference type="STRING" id="1661398.A0A482VLR9"/>
<dbReference type="Pfam" id="PF08241">
    <property type="entry name" value="Methyltransf_11"/>
    <property type="match status" value="1"/>
</dbReference>
<dbReference type="OrthoDB" id="66144at2759"/>
<comment type="caution">
    <text evidence="2">The sequence shown here is derived from an EMBL/GenBank/DDBJ whole genome shotgun (WGS) entry which is preliminary data.</text>
</comment>
<proteinExistence type="predicted"/>
<dbReference type="PANTHER" id="PTHR43861:SF1">
    <property type="entry name" value="TRANS-ACONITATE 2-METHYLTRANSFERASE"/>
    <property type="match status" value="1"/>
</dbReference>
<name>A0A482VLR9_ASBVE</name>
<protein>
    <recommendedName>
        <fullName evidence="1">Methyltransferase type 11 domain-containing protein</fullName>
    </recommendedName>
</protein>
<gene>
    <name evidence="2" type="ORF">BDFB_004499</name>
</gene>
<feature type="domain" description="Methyltransferase type 11" evidence="1">
    <location>
        <begin position="38"/>
        <end position="139"/>
    </location>
</feature>
<keyword evidence="3" id="KW-1185">Reference proteome</keyword>
<dbReference type="EMBL" id="QDEB01086598">
    <property type="protein sequence ID" value="RZC33710.1"/>
    <property type="molecule type" value="Genomic_DNA"/>
</dbReference>
<evidence type="ECO:0000313" key="3">
    <source>
        <dbReference type="Proteomes" id="UP000292052"/>
    </source>
</evidence>